<reference evidence="1 2" key="2">
    <citation type="submission" date="2008-10" db="EMBL/GenBank/DDBJ databases">
        <title>Draft genome sequence of Clostridium hiranonis (DSM 13275).</title>
        <authorList>
            <person name="Sudarsanam P."/>
            <person name="Ley R."/>
            <person name="Guruge J."/>
            <person name="Turnbaugh P.J."/>
            <person name="Mahowald M."/>
            <person name="Liep D."/>
            <person name="Gordon J."/>
        </authorList>
    </citation>
    <scope>NUCLEOTIDE SEQUENCE [LARGE SCALE GENOMIC DNA]</scope>
    <source>
        <strain evidence="1 2">DSM 13275</strain>
    </source>
</reference>
<dbReference type="EMBL" id="ABWP01000068">
    <property type="protein sequence ID" value="EEA84627.1"/>
    <property type="molecule type" value="Genomic_DNA"/>
</dbReference>
<dbReference type="STRING" id="500633.CLOHIR_01707"/>
<gene>
    <name evidence="1" type="ORF">CLOHIR_01707</name>
</gene>
<dbReference type="AlphaFoldDB" id="B6G0Q1"/>
<dbReference type="OrthoDB" id="1707428at2"/>
<dbReference type="RefSeq" id="WP_006440567.1">
    <property type="nucleotide sequence ID" value="NZ_DS995358.1"/>
</dbReference>
<dbReference type="eggNOG" id="ENOG50335DI">
    <property type="taxonomic scope" value="Bacteria"/>
</dbReference>
<dbReference type="HOGENOM" id="CLU_166658_0_0_9"/>
<dbReference type="Proteomes" id="UP000003178">
    <property type="component" value="Unassembled WGS sequence"/>
</dbReference>
<proteinExistence type="predicted"/>
<accession>B6G0Q1</accession>
<organism evidence="1 2">
    <name type="scientific">Peptacetobacter hiranonis (strain DSM 13275 / JCM 10541 / KCTC 15199 / TO-931)</name>
    <name type="common">Clostridium hiranonis</name>
    <dbReference type="NCBI Taxonomy" id="500633"/>
    <lineage>
        <taxon>Bacteria</taxon>
        <taxon>Bacillati</taxon>
        <taxon>Bacillota</taxon>
        <taxon>Clostridia</taxon>
        <taxon>Peptostreptococcales</taxon>
        <taxon>Peptostreptococcaceae</taxon>
        <taxon>Peptacetobacter</taxon>
    </lineage>
</organism>
<name>B6G0Q1_PEPHT</name>
<protein>
    <submittedName>
        <fullName evidence="1">Uncharacterized protein</fullName>
    </submittedName>
</protein>
<keyword evidence="2" id="KW-1185">Reference proteome</keyword>
<comment type="caution">
    <text evidence="1">The sequence shown here is derived from an EMBL/GenBank/DDBJ whole genome shotgun (WGS) entry which is preliminary data.</text>
</comment>
<reference evidence="1 2" key="1">
    <citation type="submission" date="2008-09" db="EMBL/GenBank/DDBJ databases">
        <authorList>
            <person name="Fulton L."/>
            <person name="Clifton S."/>
            <person name="Fulton B."/>
            <person name="Xu J."/>
            <person name="Minx P."/>
            <person name="Pepin K.H."/>
            <person name="Johnson M."/>
            <person name="Thiruvilangam P."/>
            <person name="Bhonagiri V."/>
            <person name="Nash W.E."/>
            <person name="Mardis E.R."/>
            <person name="Wilson R.K."/>
        </authorList>
    </citation>
    <scope>NUCLEOTIDE SEQUENCE [LARGE SCALE GENOMIC DNA]</scope>
    <source>
        <strain evidence="1 2">DSM 13275</strain>
    </source>
</reference>
<evidence type="ECO:0000313" key="2">
    <source>
        <dbReference type="Proteomes" id="UP000003178"/>
    </source>
</evidence>
<evidence type="ECO:0000313" key="1">
    <source>
        <dbReference type="EMBL" id="EEA84627.1"/>
    </source>
</evidence>
<sequence length="114" mass="13515">MIYNIGNLRLDSDFEFRVIRESDEDIDIFVDINYRSVDIDASDSRMFSSRIQFPFVRAIILRIDKEGYDMTVHMLRDIDLLSAFANFEIDFSHSTISIKNEYEKVSFNRIFDPL</sequence>